<evidence type="ECO:0000256" key="1">
    <source>
        <dbReference type="SAM" id="Phobius"/>
    </source>
</evidence>
<dbReference type="Proteomes" id="UP000294508">
    <property type="component" value="Unassembled WGS sequence"/>
</dbReference>
<evidence type="ECO:0008006" key="4">
    <source>
        <dbReference type="Google" id="ProtNLM"/>
    </source>
</evidence>
<reference evidence="2 3" key="1">
    <citation type="journal article" date="2015" name="Stand. Genomic Sci.">
        <title>Genomic Encyclopedia of Bacterial and Archaeal Type Strains, Phase III: the genomes of soil and plant-associated and newly described type strains.</title>
        <authorList>
            <person name="Whitman W.B."/>
            <person name="Woyke T."/>
            <person name="Klenk H.P."/>
            <person name="Zhou Y."/>
            <person name="Lilburn T.G."/>
            <person name="Beck B.J."/>
            <person name="De Vos P."/>
            <person name="Vandamme P."/>
            <person name="Eisen J.A."/>
            <person name="Garrity G."/>
            <person name="Hugenholtz P."/>
            <person name="Kyrpides N.C."/>
        </authorList>
    </citation>
    <scope>NUCLEOTIDE SEQUENCE [LARGE SCALE GENOMIC DNA]</scope>
    <source>
        <strain evidence="2 3">VKM Ac-2572</strain>
    </source>
</reference>
<evidence type="ECO:0000313" key="3">
    <source>
        <dbReference type="Proteomes" id="UP000294508"/>
    </source>
</evidence>
<gene>
    <name evidence="2" type="ORF">EV652_103638</name>
</gene>
<accession>A0A4R2HRR6</accession>
<dbReference type="EMBL" id="SLWN01000003">
    <property type="protein sequence ID" value="TCO33636.1"/>
    <property type="molecule type" value="Genomic_DNA"/>
</dbReference>
<keyword evidence="3" id="KW-1185">Reference proteome</keyword>
<dbReference type="RefSeq" id="WP_132209076.1">
    <property type="nucleotide sequence ID" value="NZ_SLWN01000003.1"/>
</dbReference>
<keyword evidence="1" id="KW-1133">Transmembrane helix</keyword>
<sequence length="67" mass="6976">MIEPTNQTLVFVRALLAGRIAHARRSQLGASAVEWVLISALLIGIAIAVGAIILAKLTGKANDLDLG</sequence>
<comment type="caution">
    <text evidence="2">The sequence shown here is derived from an EMBL/GenBank/DDBJ whole genome shotgun (WGS) entry which is preliminary data.</text>
</comment>
<evidence type="ECO:0000313" key="2">
    <source>
        <dbReference type="EMBL" id="TCO33636.1"/>
    </source>
</evidence>
<feature type="transmembrane region" description="Helical" evidence="1">
    <location>
        <begin position="33"/>
        <end position="55"/>
    </location>
</feature>
<name>A0A4R2HRR6_9ACTN</name>
<organism evidence="2 3">
    <name type="scientific">Kribbella steppae</name>
    <dbReference type="NCBI Taxonomy" id="2512223"/>
    <lineage>
        <taxon>Bacteria</taxon>
        <taxon>Bacillati</taxon>
        <taxon>Actinomycetota</taxon>
        <taxon>Actinomycetes</taxon>
        <taxon>Propionibacteriales</taxon>
        <taxon>Kribbellaceae</taxon>
        <taxon>Kribbella</taxon>
    </lineage>
</organism>
<keyword evidence="1" id="KW-0472">Membrane</keyword>
<protein>
    <recommendedName>
        <fullName evidence="4">Flp pilus assembly pilin Flp</fullName>
    </recommendedName>
</protein>
<dbReference type="AlphaFoldDB" id="A0A4R2HRR6"/>
<keyword evidence="1" id="KW-0812">Transmembrane</keyword>
<proteinExistence type="predicted"/>